<feature type="region of interest" description="Disordered" evidence="1">
    <location>
        <begin position="330"/>
        <end position="395"/>
    </location>
</feature>
<dbReference type="Proteomes" id="UP000236333">
    <property type="component" value="Unassembled WGS sequence"/>
</dbReference>
<feature type="region of interest" description="Disordered" evidence="1">
    <location>
        <begin position="65"/>
        <end position="102"/>
    </location>
</feature>
<feature type="compositionally biased region" description="Gly residues" evidence="1">
    <location>
        <begin position="361"/>
        <end position="374"/>
    </location>
</feature>
<protein>
    <submittedName>
        <fullName evidence="2">Uncharacterized protein</fullName>
    </submittedName>
</protein>
<proteinExistence type="predicted"/>
<keyword evidence="3" id="KW-1185">Reference proteome</keyword>
<accession>A0A2J8AF65</accession>
<dbReference type="OrthoDB" id="6287771at2759"/>
<feature type="compositionally biased region" description="Low complexity" evidence="1">
    <location>
        <begin position="73"/>
        <end position="91"/>
    </location>
</feature>
<name>A0A2J8AF65_9CHLO</name>
<dbReference type="AlphaFoldDB" id="A0A2J8AF65"/>
<sequence>MEGWSNSAPYTVAVLSDRAVPVPRDPDAPYSLYALSRAWVRNDPSIPLSASGPSPLVPELHVKLEAGGDDAAQEGQQQQQQQQETRQQHQQALMSILPPPLPPTPLETDTLPPAYLLDDFEALEPEDALRKFKDHWVGVRQYHQAARRAKLSRYRERLHVLLGEPSAPQQRSAVAAQAQGQQLLLLQQQLAGGGSMAAALAQAGFAGAGAPGLGGPGGGGGQAQAQAAAHGLALAPGSAEALLRAQDPANQAQALAAILGLAQQFHPGGAAQGEAAAAASQQQQQQQALGVGGVLQHLGLANGDAQGHPQGVVSLEMLLALLPQGGALSQQQQQTQEQQQQQQPALGQLPAGGAAAEVAGRLGGGVSGMEGPAGGMPPSVDLDKMEVDAAEPKGS</sequence>
<feature type="compositionally biased region" description="Basic and acidic residues" evidence="1">
    <location>
        <begin position="381"/>
        <end position="395"/>
    </location>
</feature>
<dbReference type="EMBL" id="PGGS01000036">
    <property type="protein sequence ID" value="PNH11161.1"/>
    <property type="molecule type" value="Genomic_DNA"/>
</dbReference>
<evidence type="ECO:0000313" key="3">
    <source>
        <dbReference type="Proteomes" id="UP000236333"/>
    </source>
</evidence>
<evidence type="ECO:0000256" key="1">
    <source>
        <dbReference type="SAM" id="MobiDB-lite"/>
    </source>
</evidence>
<dbReference type="GO" id="GO:0017053">
    <property type="term" value="C:transcription repressor complex"/>
    <property type="evidence" value="ECO:0007669"/>
    <property type="project" value="InterPro"/>
</dbReference>
<reference evidence="2 3" key="1">
    <citation type="journal article" date="2017" name="Mol. Biol. Evol.">
        <title>The 4-celled Tetrabaena socialis nuclear genome reveals the essential components for genetic control of cell number at the origin of multicellularity in the volvocine lineage.</title>
        <authorList>
            <person name="Featherston J."/>
            <person name="Arakaki Y."/>
            <person name="Hanschen E.R."/>
            <person name="Ferris P.J."/>
            <person name="Michod R.E."/>
            <person name="Olson B.J.S.C."/>
            <person name="Nozaki H."/>
            <person name="Durand P.M."/>
        </authorList>
    </citation>
    <scope>NUCLEOTIDE SEQUENCE [LARGE SCALE GENOMIC DNA]</scope>
    <source>
        <strain evidence="2 3">NIES-571</strain>
    </source>
</reference>
<feature type="compositionally biased region" description="Low complexity" evidence="1">
    <location>
        <begin position="330"/>
        <end position="356"/>
    </location>
</feature>
<gene>
    <name evidence="2" type="ORF">TSOC_002013</name>
</gene>
<evidence type="ECO:0000313" key="2">
    <source>
        <dbReference type="EMBL" id="PNH11161.1"/>
    </source>
</evidence>
<organism evidence="2 3">
    <name type="scientific">Tetrabaena socialis</name>
    <dbReference type="NCBI Taxonomy" id="47790"/>
    <lineage>
        <taxon>Eukaryota</taxon>
        <taxon>Viridiplantae</taxon>
        <taxon>Chlorophyta</taxon>
        <taxon>core chlorophytes</taxon>
        <taxon>Chlorophyceae</taxon>
        <taxon>CS clade</taxon>
        <taxon>Chlamydomonadales</taxon>
        <taxon>Tetrabaenaceae</taxon>
        <taxon>Tetrabaena</taxon>
    </lineage>
</organism>
<dbReference type="Pfam" id="PF15306">
    <property type="entry name" value="LIN37"/>
    <property type="match status" value="1"/>
</dbReference>
<comment type="caution">
    <text evidence="2">The sequence shown here is derived from an EMBL/GenBank/DDBJ whole genome shotgun (WGS) entry which is preliminary data.</text>
</comment>
<dbReference type="InterPro" id="IPR028226">
    <property type="entry name" value="LIN37"/>
</dbReference>